<dbReference type="EMBL" id="DS027049">
    <property type="protein sequence ID" value="EAW13297.1"/>
    <property type="molecule type" value="Genomic_DNA"/>
</dbReference>
<keyword evidence="2" id="KW-1185">Reference proteome</keyword>
<dbReference type="RefSeq" id="XP_001274723.1">
    <property type="nucleotide sequence ID" value="XM_001274722.1"/>
</dbReference>
<protein>
    <submittedName>
        <fullName evidence="1">Uncharacterized protein</fullName>
    </submittedName>
</protein>
<evidence type="ECO:0000313" key="2">
    <source>
        <dbReference type="Proteomes" id="UP000006701"/>
    </source>
</evidence>
<dbReference type="HOGENOM" id="CLU_036200_1_0_1"/>
<name>A1CC29_ASPCL</name>
<organism evidence="1 2">
    <name type="scientific">Aspergillus clavatus (strain ATCC 1007 / CBS 513.65 / DSM 816 / NCTC 3887 / NRRL 1 / QM 1276 / 107)</name>
    <dbReference type="NCBI Taxonomy" id="344612"/>
    <lineage>
        <taxon>Eukaryota</taxon>
        <taxon>Fungi</taxon>
        <taxon>Dikarya</taxon>
        <taxon>Ascomycota</taxon>
        <taxon>Pezizomycotina</taxon>
        <taxon>Eurotiomycetes</taxon>
        <taxon>Eurotiomycetidae</taxon>
        <taxon>Eurotiales</taxon>
        <taxon>Aspergillaceae</taxon>
        <taxon>Aspergillus</taxon>
        <taxon>Aspergillus subgen. Fumigati</taxon>
    </lineage>
</organism>
<reference evidence="1 2" key="1">
    <citation type="journal article" date="2008" name="PLoS Genet.">
        <title>Genomic islands in the pathogenic filamentous fungus Aspergillus fumigatus.</title>
        <authorList>
            <person name="Fedorova N.D."/>
            <person name="Khaldi N."/>
            <person name="Joardar V.S."/>
            <person name="Maiti R."/>
            <person name="Amedeo P."/>
            <person name="Anderson M.J."/>
            <person name="Crabtree J."/>
            <person name="Silva J.C."/>
            <person name="Badger J.H."/>
            <person name="Albarraq A."/>
            <person name="Angiuoli S."/>
            <person name="Bussey H."/>
            <person name="Bowyer P."/>
            <person name="Cotty P.J."/>
            <person name="Dyer P.S."/>
            <person name="Egan A."/>
            <person name="Galens K."/>
            <person name="Fraser-Liggett C.M."/>
            <person name="Haas B.J."/>
            <person name="Inman J.M."/>
            <person name="Kent R."/>
            <person name="Lemieux S."/>
            <person name="Malavazi I."/>
            <person name="Orvis J."/>
            <person name="Roemer T."/>
            <person name="Ronning C.M."/>
            <person name="Sundaram J.P."/>
            <person name="Sutton G."/>
            <person name="Turner G."/>
            <person name="Venter J.C."/>
            <person name="White O.R."/>
            <person name="Whitty B.R."/>
            <person name="Youngman P."/>
            <person name="Wolfe K.H."/>
            <person name="Goldman G.H."/>
            <person name="Wortman J.R."/>
            <person name="Jiang B."/>
            <person name="Denning D.W."/>
            <person name="Nierman W.C."/>
        </authorList>
    </citation>
    <scope>NUCLEOTIDE SEQUENCE [LARGE SCALE GENOMIC DNA]</scope>
    <source>
        <strain evidence="2">ATCC 1007 / CBS 513.65 / DSM 816 / NCTC 3887 / NRRL 1</strain>
    </source>
</reference>
<dbReference type="OrthoDB" id="4323953at2759"/>
<evidence type="ECO:0000313" key="1">
    <source>
        <dbReference type="EMBL" id="EAW13297.1"/>
    </source>
</evidence>
<proteinExistence type="predicted"/>
<gene>
    <name evidence="1" type="ORF">ACLA_017440</name>
</gene>
<dbReference type="KEGG" id="act:ACLA_017440"/>
<dbReference type="eggNOG" id="ENOG502SQVR">
    <property type="taxonomic scope" value="Eukaryota"/>
</dbReference>
<dbReference type="OMA" id="ASNWVEF"/>
<dbReference type="GeneID" id="4706633"/>
<dbReference type="AlphaFoldDB" id="A1CC29"/>
<dbReference type="VEuPathDB" id="FungiDB:ACLA_017440"/>
<sequence length="331" mass="38077">MEIRPSDVISLKDPRGIIITIRRAEDDCSKPCIFRWNFLHDGWGPSGFVLFQHTSDGLKRVEGTPESPPPQTFKLTGYEVETEELLPGQTLQRNIGRPYPFWDYMVADEEDLSNFQPDDPRVGKLERIPGTPCISVSLDGPSEISQTEQLCITVKITYDGLTNEDYEAISADAKPIIIHDYPFSCDHFRIQRRCHDYDPSKNSDEVPPQWKTYFDDERNAGWMIVDEPDVEVNVADSMFFRSLQPGESFVRHIFLHYLDLHPDTVVGDTYRYQYWGGCIDWWTWGDREEHAKTVVKLPCWLNAHVVEPADNDGRPVIMVPSSNFVEFTIVG</sequence>
<dbReference type="Proteomes" id="UP000006701">
    <property type="component" value="Unassembled WGS sequence"/>
</dbReference>
<accession>A1CC29</accession>